<dbReference type="RefSeq" id="WP_013189365.1">
    <property type="nucleotide sequence ID" value="NZ_CP068112.1"/>
</dbReference>
<organism evidence="2 4">
    <name type="scientific">Mobiluncus curtisii</name>
    <dbReference type="NCBI Taxonomy" id="2051"/>
    <lineage>
        <taxon>Bacteria</taxon>
        <taxon>Bacillati</taxon>
        <taxon>Actinomycetota</taxon>
        <taxon>Actinomycetes</taxon>
        <taxon>Actinomycetales</taxon>
        <taxon>Actinomycetaceae</taxon>
        <taxon>Mobiluncus</taxon>
    </lineage>
</organism>
<gene>
    <name evidence="2" type="ORF">NCTC11820_01194</name>
    <name evidence="3" type="ORF">NCTC11820_02190</name>
</gene>
<evidence type="ECO:0000313" key="4">
    <source>
        <dbReference type="Proteomes" id="UP000250245"/>
    </source>
</evidence>
<evidence type="ECO:0000313" key="3">
    <source>
        <dbReference type="EMBL" id="SQC02302.1"/>
    </source>
</evidence>
<dbReference type="AlphaFoldDB" id="A0A2X3ATJ7"/>
<dbReference type="EMBL" id="UASJ01000015">
    <property type="protein sequence ID" value="SQC02302.1"/>
    <property type="molecule type" value="Genomic_DNA"/>
</dbReference>
<dbReference type="Proteomes" id="UP000250245">
    <property type="component" value="Unassembled WGS sequence"/>
</dbReference>
<sequence length="152" mass="17457">MDAKIFEQGQILTADDVNKYLVNDDIDTEKMRGDLTALKTRIQELIQEKQTELSENVPNAIVFHLPKNAYPFHMVRNKMEASGKTWNGLTNFTASITFPENMRIKDVIPIDTVLNGVTYKRNTISFKITVGYPRSNTNFDFSQELLVILERN</sequence>
<dbReference type="EMBL" id="UASJ01000001">
    <property type="protein sequence ID" value="SQB64840.1"/>
    <property type="molecule type" value="Genomic_DNA"/>
</dbReference>
<keyword evidence="1" id="KW-0175">Coiled coil</keyword>
<evidence type="ECO:0000256" key="1">
    <source>
        <dbReference type="SAM" id="Coils"/>
    </source>
</evidence>
<feature type="coiled-coil region" evidence="1">
    <location>
        <begin position="28"/>
        <end position="55"/>
    </location>
</feature>
<proteinExistence type="predicted"/>
<evidence type="ECO:0000313" key="2">
    <source>
        <dbReference type="EMBL" id="SQB64840.1"/>
    </source>
</evidence>
<reference evidence="2 4" key="1">
    <citation type="submission" date="2018-06" db="EMBL/GenBank/DDBJ databases">
        <authorList>
            <consortium name="Pathogen Informatics"/>
            <person name="Doyle S."/>
        </authorList>
    </citation>
    <scope>NUCLEOTIDE SEQUENCE [LARGE SCALE GENOMIC DNA]</scope>
    <source>
        <strain evidence="2 4">NCTC11820</strain>
    </source>
</reference>
<name>A0A2X3ATJ7_9ACTO</name>
<accession>A0A2X3ATJ7</accession>
<protein>
    <submittedName>
        <fullName evidence="2">Uncharacterized protein</fullName>
    </submittedName>
</protein>
<dbReference type="GeneID" id="55565514"/>